<organism evidence="3 4">
    <name type="scientific">Thermomonospora echinospora</name>
    <dbReference type="NCBI Taxonomy" id="1992"/>
    <lineage>
        <taxon>Bacteria</taxon>
        <taxon>Bacillati</taxon>
        <taxon>Actinomycetota</taxon>
        <taxon>Actinomycetes</taxon>
        <taxon>Streptosporangiales</taxon>
        <taxon>Thermomonosporaceae</taxon>
        <taxon>Thermomonospora</taxon>
    </lineage>
</organism>
<dbReference type="Proteomes" id="UP000236723">
    <property type="component" value="Unassembled WGS sequence"/>
</dbReference>
<feature type="region of interest" description="Disordered" evidence="1">
    <location>
        <begin position="169"/>
        <end position="195"/>
    </location>
</feature>
<feature type="compositionally biased region" description="Basic and acidic residues" evidence="1">
    <location>
        <begin position="437"/>
        <end position="452"/>
    </location>
</feature>
<feature type="transmembrane region" description="Helical" evidence="2">
    <location>
        <begin position="256"/>
        <end position="279"/>
    </location>
</feature>
<sequence length="452" mass="46864">MTTGSSAGRYRLEWSGAVLHLAARRVGLRTEITLYRDGEAVAEGTGIGRVMLPLPTASATTSTDNPAAPEVTASAADVPEAAAPETGVPEMAAPGAAASAADVPEGDVPEVGEGAAKPPMVLAVAVVPGTIVRAFLMVPRPAVAEGQEAEAGEAPQDGEREMAGVEDAVGADGGGAAEKSGEAKKGSAGAGRPDEGLDEAVAELPEGLAKLVGFARAERYPFEPPPGTFAARLLAFQREHPKLYASRHVVLATGKVVLGLLGVAVFFQLILSRVIQWIIERLPNMDLPGLPLPDLDLPSIPWPHIPLPDLPDLPDVTLPGWLKAVLATAKYWIPILIAIGAAVQEVRKRKRRSAAAQSAAEPDGPPADRADATEPEPAGRATRPTGAAVRQGGEPAWRDGEPAQRAGEAVRRDGEVTRRAGETASARARPGTGEDGADTRRTGGDRQPDAHR</sequence>
<keyword evidence="2" id="KW-0812">Transmembrane</keyword>
<proteinExistence type="predicted"/>
<keyword evidence="2" id="KW-0472">Membrane</keyword>
<dbReference type="EMBL" id="FNVO01000010">
    <property type="protein sequence ID" value="SEG73466.1"/>
    <property type="molecule type" value="Genomic_DNA"/>
</dbReference>
<feature type="region of interest" description="Disordered" evidence="1">
    <location>
        <begin position="353"/>
        <end position="452"/>
    </location>
</feature>
<feature type="compositionally biased region" description="Low complexity" evidence="1">
    <location>
        <begin position="92"/>
        <end position="101"/>
    </location>
</feature>
<protein>
    <submittedName>
        <fullName evidence="3">Uncharacterized protein</fullName>
    </submittedName>
</protein>
<keyword evidence="2" id="KW-1133">Transmembrane helix</keyword>
<name>A0A1H6CLZ2_9ACTN</name>
<keyword evidence="4" id="KW-1185">Reference proteome</keyword>
<evidence type="ECO:0000313" key="3">
    <source>
        <dbReference type="EMBL" id="SEG73466.1"/>
    </source>
</evidence>
<evidence type="ECO:0000313" key="4">
    <source>
        <dbReference type="Proteomes" id="UP000236723"/>
    </source>
</evidence>
<evidence type="ECO:0000256" key="1">
    <source>
        <dbReference type="SAM" id="MobiDB-lite"/>
    </source>
</evidence>
<gene>
    <name evidence="3" type="ORF">SAMN04489712_110113</name>
</gene>
<dbReference type="AlphaFoldDB" id="A0A1H6CLZ2"/>
<feature type="compositionally biased region" description="Basic and acidic residues" evidence="1">
    <location>
        <begin position="396"/>
        <end position="421"/>
    </location>
</feature>
<feature type="region of interest" description="Disordered" evidence="1">
    <location>
        <begin position="92"/>
        <end position="114"/>
    </location>
</feature>
<evidence type="ECO:0000256" key="2">
    <source>
        <dbReference type="SAM" id="Phobius"/>
    </source>
</evidence>
<feature type="transmembrane region" description="Helical" evidence="2">
    <location>
        <begin position="321"/>
        <end position="343"/>
    </location>
</feature>
<accession>A0A1H6CLZ2</accession>
<reference evidence="4" key="1">
    <citation type="submission" date="2016-10" db="EMBL/GenBank/DDBJ databases">
        <authorList>
            <person name="Varghese N."/>
            <person name="Submissions S."/>
        </authorList>
    </citation>
    <scope>NUCLEOTIDE SEQUENCE [LARGE SCALE GENOMIC DNA]</scope>
    <source>
        <strain evidence="4">DSM 43163</strain>
    </source>
</reference>